<dbReference type="SUPFAM" id="SSF51366">
    <property type="entry name" value="Ribulose-phoshate binding barrel"/>
    <property type="match status" value="1"/>
</dbReference>
<feature type="domain" description="N-(5'phosphoribosyl) anthranilate isomerase (PRAI)" evidence="9">
    <location>
        <begin position="4"/>
        <end position="210"/>
    </location>
</feature>
<comment type="similarity">
    <text evidence="3 8">Belongs to the TrpF family.</text>
</comment>
<reference evidence="10" key="1">
    <citation type="submission" date="2021-01" db="EMBL/GenBank/DDBJ databases">
        <title>Active Sulfur Cycling in an Early Earth Analoge.</title>
        <authorList>
            <person name="Hahn C.R."/>
            <person name="Youssef N.H."/>
            <person name="Elshahed M."/>
        </authorList>
    </citation>
    <scope>NUCLEOTIDE SEQUENCE</scope>
    <source>
        <strain evidence="10">Zod_Metabat.1151</strain>
    </source>
</reference>
<dbReference type="PANTHER" id="PTHR42894:SF1">
    <property type="entry name" value="N-(5'-PHOSPHORIBOSYL)ANTHRANILATE ISOMERASE"/>
    <property type="match status" value="1"/>
</dbReference>
<proteinExistence type="inferred from homology"/>
<dbReference type="GO" id="GO:0000162">
    <property type="term" value="P:L-tryptophan biosynthetic process"/>
    <property type="evidence" value="ECO:0007669"/>
    <property type="project" value="UniProtKB-UniRule"/>
</dbReference>
<dbReference type="Pfam" id="PF00697">
    <property type="entry name" value="PRAI"/>
    <property type="match status" value="1"/>
</dbReference>
<evidence type="ECO:0000313" key="11">
    <source>
        <dbReference type="Proteomes" id="UP000809243"/>
    </source>
</evidence>
<dbReference type="EMBL" id="JAFGDB010000002">
    <property type="protein sequence ID" value="MBN2066859.1"/>
    <property type="molecule type" value="Genomic_DNA"/>
</dbReference>
<keyword evidence="7 8" id="KW-0413">Isomerase</keyword>
<comment type="caution">
    <text evidence="10">The sequence shown here is derived from an EMBL/GenBank/DDBJ whole genome shotgun (WGS) entry which is preliminary data.</text>
</comment>
<name>A0A939C6Q1_9ARCH</name>
<dbReference type="InterPro" id="IPR011060">
    <property type="entry name" value="RibuloseP-bd_barrel"/>
</dbReference>
<gene>
    <name evidence="8" type="primary">trpF</name>
    <name evidence="10" type="ORF">JW744_00135</name>
</gene>
<dbReference type="InterPro" id="IPR001240">
    <property type="entry name" value="PRAI_dom"/>
</dbReference>
<organism evidence="10 11">
    <name type="scientific">Candidatus Iainarchaeum sp</name>
    <dbReference type="NCBI Taxonomy" id="3101447"/>
    <lineage>
        <taxon>Archaea</taxon>
        <taxon>Candidatus Iainarchaeota</taxon>
        <taxon>Candidatus Iainarchaeia</taxon>
        <taxon>Candidatus Iainarchaeales</taxon>
        <taxon>Candidatus Iainarchaeaceae</taxon>
        <taxon>Candidatus Iainarchaeum</taxon>
    </lineage>
</organism>
<keyword evidence="6 8" id="KW-0057">Aromatic amino acid biosynthesis</keyword>
<dbReference type="CDD" id="cd00405">
    <property type="entry name" value="PRAI"/>
    <property type="match status" value="1"/>
</dbReference>
<sequence length="215" mass="23423">MVKVKICGVTNAEDGFAAINAGADYLGFVVEIFGAERLVDRAEAKELFDQLHGSAPLVALTDLADAGEIESLCNFVRADAVQLVKPLPLKELHELKLLLPSLKVFKTVHVKDESALAEAKRFGQEADFLVLDSSSGRKLGGTGKKADWKICKKIVEECSKPVFLAGGLTSENVVKAIRQVKPFGVDVSSGVKMQNNKRKIDLNKLKRFIEEAKSQ</sequence>
<accession>A0A939C6Q1</accession>
<dbReference type="HAMAP" id="MF_00135">
    <property type="entry name" value="PRAI"/>
    <property type="match status" value="1"/>
</dbReference>
<evidence type="ECO:0000256" key="1">
    <source>
        <dbReference type="ARBA" id="ARBA00001164"/>
    </source>
</evidence>
<evidence type="ECO:0000256" key="5">
    <source>
        <dbReference type="ARBA" id="ARBA00022822"/>
    </source>
</evidence>
<evidence type="ECO:0000256" key="4">
    <source>
        <dbReference type="ARBA" id="ARBA00022605"/>
    </source>
</evidence>
<dbReference type="Proteomes" id="UP000809243">
    <property type="component" value="Unassembled WGS sequence"/>
</dbReference>
<comment type="catalytic activity">
    <reaction evidence="1 8">
        <text>N-(5-phospho-beta-D-ribosyl)anthranilate = 1-(2-carboxyphenylamino)-1-deoxy-D-ribulose 5-phosphate</text>
        <dbReference type="Rhea" id="RHEA:21540"/>
        <dbReference type="ChEBI" id="CHEBI:18277"/>
        <dbReference type="ChEBI" id="CHEBI:58613"/>
        <dbReference type="EC" id="5.3.1.24"/>
    </reaction>
</comment>
<protein>
    <recommendedName>
        <fullName evidence="8">N-(5'-phosphoribosyl)anthranilate isomerase</fullName>
        <shortName evidence="8">PRAI</shortName>
        <ecNumber evidence="8">5.3.1.24</ecNumber>
    </recommendedName>
</protein>
<evidence type="ECO:0000259" key="9">
    <source>
        <dbReference type="Pfam" id="PF00697"/>
    </source>
</evidence>
<evidence type="ECO:0000256" key="3">
    <source>
        <dbReference type="ARBA" id="ARBA00007571"/>
    </source>
</evidence>
<dbReference type="PANTHER" id="PTHR42894">
    <property type="entry name" value="N-(5'-PHOSPHORIBOSYL)ANTHRANILATE ISOMERASE"/>
    <property type="match status" value="1"/>
</dbReference>
<dbReference type="GO" id="GO:0004640">
    <property type="term" value="F:phosphoribosylanthranilate isomerase activity"/>
    <property type="evidence" value="ECO:0007669"/>
    <property type="project" value="UniProtKB-UniRule"/>
</dbReference>
<comment type="pathway">
    <text evidence="2 8">Amino-acid biosynthesis; L-tryptophan biosynthesis; L-tryptophan from chorismate: step 3/5.</text>
</comment>
<evidence type="ECO:0000256" key="8">
    <source>
        <dbReference type="HAMAP-Rule" id="MF_00135"/>
    </source>
</evidence>
<dbReference type="Gene3D" id="3.20.20.70">
    <property type="entry name" value="Aldolase class I"/>
    <property type="match status" value="1"/>
</dbReference>
<dbReference type="AlphaFoldDB" id="A0A939C6Q1"/>
<evidence type="ECO:0000256" key="6">
    <source>
        <dbReference type="ARBA" id="ARBA00023141"/>
    </source>
</evidence>
<dbReference type="InterPro" id="IPR013785">
    <property type="entry name" value="Aldolase_TIM"/>
</dbReference>
<keyword evidence="5 8" id="KW-0822">Tryptophan biosynthesis</keyword>
<keyword evidence="4 8" id="KW-0028">Amino-acid biosynthesis</keyword>
<evidence type="ECO:0000313" key="10">
    <source>
        <dbReference type="EMBL" id="MBN2066859.1"/>
    </source>
</evidence>
<dbReference type="InterPro" id="IPR044643">
    <property type="entry name" value="TrpF_fam"/>
</dbReference>
<evidence type="ECO:0000256" key="7">
    <source>
        <dbReference type="ARBA" id="ARBA00023235"/>
    </source>
</evidence>
<evidence type="ECO:0000256" key="2">
    <source>
        <dbReference type="ARBA" id="ARBA00004664"/>
    </source>
</evidence>
<dbReference type="EC" id="5.3.1.24" evidence="8"/>